<accession>A0A2Z7DF89</accession>
<gene>
    <name evidence="1" type="ORF">F511_43759</name>
</gene>
<sequence>MCLSVVSTRPDINSFSLRRLTVLKSLQDIAVKEEKVLTWAETDSVQIALQRRLYIVAKYRELLLRKFLESHRANFSFVQPWSAMALQIIDLLSIAHNTAVKELLTQKQAIQLQCTRPCCSMLFEGVFDRGFYIPRNHKTIFSTCWIRLLRFIGGSWMVEYGYDRWVYDCETPVSHLWEQLPKRISLDSLAPISFFYEPIQCLQNSTPPAVKTWGWSRVCTEVLL</sequence>
<keyword evidence="2" id="KW-1185">Reference proteome</keyword>
<dbReference type="Proteomes" id="UP000250235">
    <property type="component" value="Unassembled WGS sequence"/>
</dbReference>
<evidence type="ECO:0000313" key="2">
    <source>
        <dbReference type="Proteomes" id="UP000250235"/>
    </source>
</evidence>
<evidence type="ECO:0000313" key="1">
    <source>
        <dbReference type="EMBL" id="KZV58615.1"/>
    </source>
</evidence>
<organism evidence="1 2">
    <name type="scientific">Dorcoceras hygrometricum</name>
    <dbReference type="NCBI Taxonomy" id="472368"/>
    <lineage>
        <taxon>Eukaryota</taxon>
        <taxon>Viridiplantae</taxon>
        <taxon>Streptophyta</taxon>
        <taxon>Embryophyta</taxon>
        <taxon>Tracheophyta</taxon>
        <taxon>Spermatophyta</taxon>
        <taxon>Magnoliopsida</taxon>
        <taxon>eudicotyledons</taxon>
        <taxon>Gunneridae</taxon>
        <taxon>Pentapetalae</taxon>
        <taxon>asterids</taxon>
        <taxon>lamiids</taxon>
        <taxon>Lamiales</taxon>
        <taxon>Gesneriaceae</taxon>
        <taxon>Didymocarpoideae</taxon>
        <taxon>Trichosporeae</taxon>
        <taxon>Loxocarpinae</taxon>
        <taxon>Dorcoceras</taxon>
    </lineage>
</organism>
<name>A0A2Z7DF89_9LAMI</name>
<reference evidence="1 2" key="1">
    <citation type="journal article" date="2015" name="Proc. Natl. Acad. Sci. U.S.A.">
        <title>The resurrection genome of Boea hygrometrica: A blueprint for survival of dehydration.</title>
        <authorList>
            <person name="Xiao L."/>
            <person name="Yang G."/>
            <person name="Zhang L."/>
            <person name="Yang X."/>
            <person name="Zhao S."/>
            <person name="Ji Z."/>
            <person name="Zhou Q."/>
            <person name="Hu M."/>
            <person name="Wang Y."/>
            <person name="Chen M."/>
            <person name="Xu Y."/>
            <person name="Jin H."/>
            <person name="Xiao X."/>
            <person name="Hu G."/>
            <person name="Bao F."/>
            <person name="Hu Y."/>
            <person name="Wan P."/>
            <person name="Li L."/>
            <person name="Deng X."/>
            <person name="Kuang T."/>
            <person name="Xiang C."/>
            <person name="Zhu J.K."/>
            <person name="Oliver M.J."/>
            <person name="He Y."/>
        </authorList>
    </citation>
    <scope>NUCLEOTIDE SEQUENCE [LARGE SCALE GENOMIC DNA]</scope>
    <source>
        <strain evidence="2">cv. XS01</strain>
    </source>
</reference>
<dbReference type="AlphaFoldDB" id="A0A2Z7DF89"/>
<dbReference type="EMBL" id="KQ986510">
    <property type="protein sequence ID" value="KZV58615.1"/>
    <property type="molecule type" value="Genomic_DNA"/>
</dbReference>
<proteinExistence type="predicted"/>
<protein>
    <submittedName>
        <fullName evidence="1">Uncharacterized protein</fullName>
    </submittedName>
</protein>